<feature type="transmembrane region" description="Helical" evidence="6">
    <location>
        <begin position="59"/>
        <end position="79"/>
    </location>
</feature>
<evidence type="ECO:0000256" key="5">
    <source>
        <dbReference type="ARBA" id="ARBA00023136"/>
    </source>
</evidence>
<dbReference type="CDD" id="cd06173">
    <property type="entry name" value="MFS_MefA_like"/>
    <property type="match status" value="1"/>
</dbReference>
<keyword evidence="3 6" id="KW-0812">Transmembrane</keyword>
<feature type="transmembrane region" description="Helical" evidence="6">
    <location>
        <begin position="326"/>
        <end position="345"/>
    </location>
</feature>
<keyword evidence="4 6" id="KW-1133">Transmembrane helix</keyword>
<feature type="transmembrane region" description="Helical" evidence="6">
    <location>
        <begin position="273"/>
        <end position="292"/>
    </location>
</feature>
<evidence type="ECO:0000256" key="6">
    <source>
        <dbReference type="SAM" id="Phobius"/>
    </source>
</evidence>
<feature type="transmembrane region" description="Helical" evidence="6">
    <location>
        <begin position="366"/>
        <end position="387"/>
    </location>
</feature>
<evidence type="ECO:0000313" key="7">
    <source>
        <dbReference type="EMBL" id="QPP05830.1"/>
    </source>
</evidence>
<name>A0A7T1WSJ5_9ACTN</name>
<feature type="transmembrane region" description="Helical" evidence="6">
    <location>
        <begin position="182"/>
        <end position="199"/>
    </location>
</feature>
<feature type="transmembrane region" description="Helical" evidence="6">
    <location>
        <begin position="299"/>
        <end position="320"/>
    </location>
</feature>
<dbReference type="KEGG" id="sbat:G4Z16_04810"/>
<keyword evidence="2" id="KW-1003">Cell membrane</keyword>
<evidence type="ECO:0000256" key="1">
    <source>
        <dbReference type="ARBA" id="ARBA00004651"/>
    </source>
</evidence>
<keyword evidence="8" id="KW-1185">Reference proteome</keyword>
<dbReference type="Proteomes" id="UP000595046">
    <property type="component" value="Chromosome"/>
</dbReference>
<accession>A0A7T1WSJ5</accession>
<dbReference type="InterPro" id="IPR036259">
    <property type="entry name" value="MFS_trans_sf"/>
</dbReference>
<dbReference type="AlphaFoldDB" id="A0A7T1WSJ5"/>
<feature type="transmembrane region" description="Helical" evidence="6">
    <location>
        <begin position="236"/>
        <end position="253"/>
    </location>
</feature>
<evidence type="ECO:0000313" key="8">
    <source>
        <dbReference type="Proteomes" id="UP000595046"/>
    </source>
</evidence>
<feature type="transmembrane region" description="Helical" evidence="6">
    <location>
        <begin position="393"/>
        <end position="413"/>
    </location>
</feature>
<proteinExistence type="predicted"/>
<dbReference type="EMBL" id="CP048882">
    <property type="protein sequence ID" value="QPP05830.1"/>
    <property type="molecule type" value="Genomic_DNA"/>
</dbReference>
<evidence type="ECO:0000256" key="4">
    <source>
        <dbReference type="ARBA" id="ARBA00022989"/>
    </source>
</evidence>
<gene>
    <name evidence="7" type="ORF">G4Z16_04810</name>
</gene>
<feature type="transmembrane region" description="Helical" evidence="6">
    <location>
        <begin position="116"/>
        <end position="138"/>
    </location>
</feature>
<protein>
    <submittedName>
        <fullName evidence="7">MFS transporter</fullName>
    </submittedName>
</protein>
<reference evidence="8" key="1">
    <citation type="submission" date="2020-02" db="EMBL/GenBank/DDBJ databases">
        <title>Streptomyces sp. ASO4wet.</title>
        <authorList>
            <person name="Risdian C."/>
            <person name="Landwehr W."/>
            <person name="Schupp P."/>
            <person name="Wink J."/>
        </authorList>
    </citation>
    <scope>NUCLEOTIDE SEQUENCE [LARGE SCALE GENOMIC DNA]</scope>
    <source>
        <strain evidence="8">ASO4wet</strain>
    </source>
</reference>
<comment type="subcellular location">
    <subcellularLocation>
        <location evidence="1">Cell membrane</location>
        <topology evidence="1">Multi-pass membrane protein</topology>
    </subcellularLocation>
</comment>
<organism evidence="7 8">
    <name type="scientific">Streptomyces bathyalis</name>
    <dbReference type="NCBI Taxonomy" id="2710756"/>
    <lineage>
        <taxon>Bacteria</taxon>
        <taxon>Bacillati</taxon>
        <taxon>Actinomycetota</taxon>
        <taxon>Actinomycetes</taxon>
        <taxon>Kitasatosporales</taxon>
        <taxon>Streptomycetaceae</taxon>
        <taxon>Streptomyces</taxon>
    </lineage>
</organism>
<evidence type="ECO:0000256" key="2">
    <source>
        <dbReference type="ARBA" id="ARBA00022475"/>
    </source>
</evidence>
<sequence>MTAHDVALPPAPGRRPGLTRPFARLWTAYTVNVAGDEFYALAVPLIVYEVGGTAGSMSLVFACSLLPQVVMGFLGGVLADRNDRITALRRCYLVSALVLLCAVAAFSWTYVSVAGLAAVALLVGGAAAVSAACFDSALPQFVNPGLLSRANAMTEASRTVCVVGGPAAAGFAVAHFAPQATILVNSLTFVTAFALLARMKQPAPPAPAGPAAAADRAGHLRDLATGLRYLLSERRIRTGILTSTLINLVFGAYEPMLVYRLRSDLGAGSGTVGVVFAVAGAVSLGVAVLLSWKAPSRAFLTVMGFSVVLQGVSVASAGLLTSLAGVVAAQTTLVSGMLVYTVYWRSLRQTVVPAELLGRVAGSCRSVAYCGSFVGSLVSAAVLDRFVEVDTALLIAGTAAVLTGAGVVGQGAYERRRGEAA</sequence>
<evidence type="ECO:0000256" key="3">
    <source>
        <dbReference type="ARBA" id="ARBA00022692"/>
    </source>
</evidence>
<dbReference type="SUPFAM" id="SSF103473">
    <property type="entry name" value="MFS general substrate transporter"/>
    <property type="match status" value="1"/>
</dbReference>
<dbReference type="GO" id="GO:0005886">
    <property type="term" value="C:plasma membrane"/>
    <property type="evidence" value="ECO:0007669"/>
    <property type="project" value="UniProtKB-SubCell"/>
</dbReference>
<dbReference type="Gene3D" id="1.20.1250.20">
    <property type="entry name" value="MFS general substrate transporter like domains"/>
    <property type="match status" value="1"/>
</dbReference>
<dbReference type="PANTHER" id="PTHR23513:SF6">
    <property type="entry name" value="MAJOR FACILITATOR SUPERFAMILY ASSOCIATED DOMAIN-CONTAINING PROTEIN"/>
    <property type="match status" value="1"/>
</dbReference>
<dbReference type="Pfam" id="PF07690">
    <property type="entry name" value="MFS_1"/>
    <property type="match status" value="1"/>
</dbReference>
<keyword evidence="5 6" id="KW-0472">Membrane</keyword>
<dbReference type="GO" id="GO:0022857">
    <property type="term" value="F:transmembrane transporter activity"/>
    <property type="evidence" value="ECO:0007669"/>
    <property type="project" value="InterPro"/>
</dbReference>
<dbReference type="RefSeq" id="WP_197349349.1">
    <property type="nucleotide sequence ID" value="NZ_CP048882.1"/>
</dbReference>
<feature type="transmembrane region" description="Helical" evidence="6">
    <location>
        <begin position="159"/>
        <end position="176"/>
    </location>
</feature>
<dbReference type="InterPro" id="IPR011701">
    <property type="entry name" value="MFS"/>
</dbReference>
<feature type="transmembrane region" description="Helical" evidence="6">
    <location>
        <begin position="91"/>
        <end position="110"/>
    </location>
</feature>
<dbReference type="PANTHER" id="PTHR23513">
    <property type="entry name" value="INTEGRAL MEMBRANE EFFLUX PROTEIN-RELATED"/>
    <property type="match status" value="1"/>
</dbReference>